<evidence type="ECO:0000313" key="2">
    <source>
        <dbReference type="EMBL" id="KAF2739474.1"/>
    </source>
</evidence>
<evidence type="ECO:0000313" key="3">
    <source>
        <dbReference type="Proteomes" id="UP000799444"/>
    </source>
</evidence>
<gene>
    <name evidence="2" type="ORF">EJ04DRAFT_326658</name>
</gene>
<proteinExistence type="predicted"/>
<feature type="signal peptide" evidence="1">
    <location>
        <begin position="1"/>
        <end position="27"/>
    </location>
</feature>
<dbReference type="Proteomes" id="UP000799444">
    <property type="component" value="Unassembled WGS sequence"/>
</dbReference>
<keyword evidence="3" id="KW-1185">Reference proteome</keyword>
<dbReference type="EMBL" id="ML996104">
    <property type="protein sequence ID" value="KAF2739474.1"/>
    <property type="molecule type" value="Genomic_DNA"/>
</dbReference>
<keyword evidence="1" id="KW-0732">Signal</keyword>
<feature type="chain" id="PRO_5040379467" description="GlcNAc-PI de-N-acetylase" evidence="1">
    <location>
        <begin position="28"/>
        <end position="323"/>
    </location>
</feature>
<reference evidence="2" key="1">
    <citation type="journal article" date="2020" name="Stud. Mycol.">
        <title>101 Dothideomycetes genomes: a test case for predicting lifestyles and emergence of pathogens.</title>
        <authorList>
            <person name="Haridas S."/>
            <person name="Albert R."/>
            <person name="Binder M."/>
            <person name="Bloem J."/>
            <person name="Labutti K."/>
            <person name="Salamov A."/>
            <person name="Andreopoulos B."/>
            <person name="Baker S."/>
            <person name="Barry K."/>
            <person name="Bills G."/>
            <person name="Bluhm B."/>
            <person name="Cannon C."/>
            <person name="Castanera R."/>
            <person name="Culley D."/>
            <person name="Daum C."/>
            <person name="Ezra D."/>
            <person name="Gonzalez J."/>
            <person name="Henrissat B."/>
            <person name="Kuo A."/>
            <person name="Liang C."/>
            <person name="Lipzen A."/>
            <person name="Lutzoni F."/>
            <person name="Magnuson J."/>
            <person name="Mondo S."/>
            <person name="Nolan M."/>
            <person name="Ohm R."/>
            <person name="Pangilinan J."/>
            <person name="Park H.-J."/>
            <person name="Ramirez L."/>
            <person name="Alfaro M."/>
            <person name="Sun H."/>
            <person name="Tritt A."/>
            <person name="Yoshinaga Y."/>
            <person name="Zwiers L.-H."/>
            <person name="Turgeon B."/>
            <person name="Goodwin S."/>
            <person name="Spatafora J."/>
            <person name="Crous P."/>
            <person name="Grigoriev I."/>
        </authorList>
    </citation>
    <scope>NUCLEOTIDE SEQUENCE</scope>
    <source>
        <strain evidence="2">CBS 125425</strain>
    </source>
</reference>
<organism evidence="2 3">
    <name type="scientific">Polyplosphaeria fusca</name>
    <dbReference type="NCBI Taxonomy" id="682080"/>
    <lineage>
        <taxon>Eukaryota</taxon>
        <taxon>Fungi</taxon>
        <taxon>Dikarya</taxon>
        <taxon>Ascomycota</taxon>
        <taxon>Pezizomycotina</taxon>
        <taxon>Dothideomycetes</taxon>
        <taxon>Pleosporomycetidae</taxon>
        <taxon>Pleosporales</taxon>
        <taxon>Tetraplosphaeriaceae</taxon>
        <taxon>Polyplosphaeria</taxon>
    </lineage>
</organism>
<protein>
    <recommendedName>
        <fullName evidence="4">GlcNAc-PI de-N-acetylase</fullName>
    </recommendedName>
</protein>
<evidence type="ECO:0008006" key="4">
    <source>
        <dbReference type="Google" id="ProtNLM"/>
    </source>
</evidence>
<dbReference type="OrthoDB" id="203440at2759"/>
<accession>A0A9P4RA36</accession>
<sequence>MVFLAMLWRGLHVVVFVVASMVKYVEALGSFDCSGGSIYFSAHPVDSLLFQSPDIFHDLYVFKCVTSVVFTTGDRGVAGNFSRSLEAGLETAYSYMAGLGRNQTSWNETSLEINKKTILLRFMRNAPQIQIMYLGLPSSKQDGQGYDSNNRATLKKLYQGEIKTINTTDGKSMYSLDDLKAVISAVLKQRAATDIRILDDKAPIPKNGQTACDHADHSISARIVSDVVRGDKIEGNVLAYAGSFMRKLDPNLNDTHSDLKAKSNAFFRYAPFDMHMCKDYQSCFSRGKSTGHHYHDDDVTHVAKWLTREYYVQSAGTQLHPLA</sequence>
<dbReference type="AlphaFoldDB" id="A0A9P4RA36"/>
<evidence type="ECO:0000256" key="1">
    <source>
        <dbReference type="SAM" id="SignalP"/>
    </source>
</evidence>
<comment type="caution">
    <text evidence="2">The sequence shown here is derived from an EMBL/GenBank/DDBJ whole genome shotgun (WGS) entry which is preliminary data.</text>
</comment>
<name>A0A9P4RA36_9PLEO</name>